<dbReference type="Gene3D" id="2.40.160.20">
    <property type="match status" value="1"/>
</dbReference>
<dbReference type="SUPFAM" id="SSF56925">
    <property type="entry name" value="OMPA-like"/>
    <property type="match status" value="1"/>
</dbReference>
<evidence type="ECO:0000256" key="2">
    <source>
        <dbReference type="SAM" id="SignalP"/>
    </source>
</evidence>
<evidence type="ECO:0000313" key="4">
    <source>
        <dbReference type="Proteomes" id="UP000092634"/>
    </source>
</evidence>
<reference evidence="3 4" key="1">
    <citation type="submission" date="2016-10" db="EMBL/GenBank/DDBJ databases">
        <title>Updated version of Genome Assembly of Janthinobacterium lividum ERGS5:01.</title>
        <authorList>
            <person name="Kumar R."/>
            <person name="Acharya V."/>
            <person name="Singh D."/>
        </authorList>
    </citation>
    <scope>NUCLEOTIDE SEQUENCE [LARGE SCALE GENOMIC DNA]</scope>
    <source>
        <strain evidence="3 4">ERGS5:01</strain>
    </source>
</reference>
<sequence>MNNRFNTAVRVLAAAAAMAMATGASAQSAGTWMAKAGINKITPHVDSGDISAPALPGTKADVKADTKPILTFAYMLTDNISAEMILGVPYKHDLMGDGSIKGTGKLGTSEVLPPTAFIQYRFFQPNAMIRPYVGAGLTYAYFQKETGSGQMTALLDPGGKPVTYRMDNKLTGSLVIGSTLAFNERWFADVAVVKTYLKTKAKFSTGQTQDIKLDPVAVSISIGYNFTL</sequence>
<dbReference type="EMBL" id="MAQB02000001">
    <property type="protein sequence ID" value="OFJ49273.1"/>
    <property type="molecule type" value="Genomic_DNA"/>
</dbReference>
<feature type="chain" id="PRO_5009214664" description="Outer membrane protein W" evidence="2">
    <location>
        <begin position="27"/>
        <end position="228"/>
    </location>
</feature>
<dbReference type="InterPro" id="IPR005618">
    <property type="entry name" value="OMPW"/>
</dbReference>
<comment type="subcellular location">
    <subcellularLocation>
        <location evidence="1">Cell outer membrane</location>
    </subcellularLocation>
</comment>
<feature type="signal peptide" evidence="2">
    <location>
        <begin position="1"/>
        <end position="26"/>
    </location>
</feature>
<protein>
    <recommendedName>
        <fullName evidence="5">Outer membrane protein W</fullName>
    </recommendedName>
</protein>
<dbReference type="InterPro" id="IPR011250">
    <property type="entry name" value="OMP/PagP_B-barrel"/>
</dbReference>
<name>A0A1E8PSG8_9BURK</name>
<organism evidence="3 4">
    <name type="scientific">Janthinobacterium lividum</name>
    <dbReference type="NCBI Taxonomy" id="29581"/>
    <lineage>
        <taxon>Bacteria</taxon>
        <taxon>Pseudomonadati</taxon>
        <taxon>Pseudomonadota</taxon>
        <taxon>Betaproteobacteria</taxon>
        <taxon>Burkholderiales</taxon>
        <taxon>Oxalobacteraceae</taxon>
        <taxon>Janthinobacterium</taxon>
    </lineage>
</organism>
<dbReference type="Pfam" id="PF03922">
    <property type="entry name" value="OmpW"/>
    <property type="match status" value="1"/>
</dbReference>
<dbReference type="PANTHER" id="PTHR36920">
    <property type="match status" value="1"/>
</dbReference>
<dbReference type="AlphaFoldDB" id="A0A1E8PSG8"/>
<dbReference type="PANTHER" id="PTHR36920:SF1">
    <property type="entry name" value="OUTER MEMBRANE PROTEIN W"/>
    <property type="match status" value="1"/>
</dbReference>
<keyword evidence="2" id="KW-0732">Signal</keyword>
<dbReference type="GO" id="GO:0055085">
    <property type="term" value="P:transmembrane transport"/>
    <property type="evidence" value="ECO:0007669"/>
    <property type="project" value="TreeGrafter"/>
</dbReference>
<evidence type="ECO:0000313" key="3">
    <source>
        <dbReference type="EMBL" id="OFJ49273.1"/>
    </source>
</evidence>
<comment type="caution">
    <text evidence="3">The sequence shown here is derived from an EMBL/GenBank/DDBJ whole genome shotgun (WGS) entry which is preliminary data.</text>
</comment>
<evidence type="ECO:0008006" key="5">
    <source>
        <dbReference type="Google" id="ProtNLM"/>
    </source>
</evidence>
<gene>
    <name evidence="3" type="ORF">BA896_010675</name>
</gene>
<accession>A0A1E8PSG8</accession>
<proteinExistence type="predicted"/>
<dbReference type="Proteomes" id="UP000092634">
    <property type="component" value="Unassembled WGS sequence"/>
</dbReference>
<dbReference type="GO" id="GO:0009279">
    <property type="term" value="C:cell outer membrane"/>
    <property type="evidence" value="ECO:0007669"/>
    <property type="project" value="UniProtKB-SubCell"/>
</dbReference>
<evidence type="ECO:0000256" key="1">
    <source>
        <dbReference type="ARBA" id="ARBA00004442"/>
    </source>
</evidence>